<dbReference type="Gene3D" id="1.10.8.60">
    <property type="match status" value="1"/>
</dbReference>
<dbReference type="GO" id="GO:0008233">
    <property type="term" value="F:peptidase activity"/>
    <property type="evidence" value="ECO:0007669"/>
    <property type="project" value="UniProtKB-KW"/>
</dbReference>
<dbReference type="InterPro" id="IPR003593">
    <property type="entry name" value="AAA+_ATPase"/>
</dbReference>
<dbReference type="EMBL" id="HG794546">
    <property type="protein sequence ID" value="CDL00712.1"/>
    <property type="molecule type" value="Genomic_DNA"/>
</dbReference>
<keyword evidence="6 7" id="KW-0143">Chaperone</keyword>
<protein>
    <recommendedName>
        <fullName evidence="7">ATP-dependent protease ATPase subunit HslU</fullName>
    </recommendedName>
    <alternativeName>
        <fullName evidence="7">Unfoldase HslU</fullName>
    </alternativeName>
</protein>
<feature type="binding site" evidence="7">
    <location>
        <position position="20"/>
    </location>
    <ligand>
        <name>ATP</name>
        <dbReference type="ChEBI" id="CHEBI:30616"/>
    </ligand>
</feature>
<comment type="function">
    <text evidence="7">ATPase subunit of a proteasome-like degradation complex; this subunit has chaperone activity. The binding of ATP and its subsequent hydrolysis by HslU are essential for unfolding of protein substrates subsequently hydrolyzed by HslV. HslU recognizes the N-terminal part of its protein substrates and unfolds these before they are guided to HslV for hydrolysis.</text>
</comment>
<dbReference type="Pfam" id="PF00004">
    <property type="entry name" value="AAA"/>
    <property type="match status" value="1"/>
</dbReference>
<feature type="domain" description="Clp ATPase C-terminal" evidence="9">
    <location>
        <begin position="333"/>
        <end position="428"/>
    </location>
</feature>
<keyword evidence="5 7" id="KW-0067">ATP-binding</keyword>
<evidence type="ECO:0000313" key="10">
    <source>
        <dbReference type="EMBL" id="CDL00712.1"/>
    </source>
</evidence>
<dbReference type="CDD" id="cd19498">
    <property type="entry name" value="RecA-like_HslU"/>
    <property type="match status" value="1"/>
</dbReference>
<dbReference type="KEGG" id="mgy:MGMSRv2__3497"/>
<keyword evidence="3 7" id="KW-0963">Cytoplasm</keyword>
<name>V6F5Q2_MAGGM</name>
<dbReference type="FunFam" id="3.40.50.300:FF:000220">
    <property type="entry name" value="ATP-dependent protease ATPase subunit HslU"/>
    <property type="match status" value="1"/>
</dbReference>
<dbReference type="HOGENOM" id="CLU_033123_0_0_5"/>
<evidence type="ECO:0000256" key="4">
    <source>
        <dbReference type="ARBA" id="ARBA00022741"/>
    </source>
</evidence>
<dbReference type="STRING" id="1430440.MGMSRv2__3497"/>
<dbReference type="eggNOG" id="COG1220">
    <property type="taxonomic scope" value="Bacteria"/>
</dbReference>
<dbReference type="SMART" id="SM01086">
    <property type="entry name" value="ClpB_D2-small"/>
    <property type="match status" value="1"/>
</dbReference>
<feature type="binding site" evidence="7">
    <location>
        <begin position="62"/>
        <end position="67"/>
    </location>
    <ligand>
        <name>ATP</name>
        <dbReference type="ChEBI" id="CHEBI:30616"/>
    </ligand>
</feature>
<dbReference type="Proteomes" id="UP000018922">
    <property type="component" value="Chromosome I"/>
</dbReference>
<dbReference type="NCBIfam" id="NF003544">
    <property type="entry name" value="PRK05201.1"/>
    <property type="match status" value="1"/>
</dbReference>
<dbReference type="PANTHER" id="PTHR48102:SF3">
    <property type="entry name" value="ATP-DEPENDENT PROTEASE ATPASE SUBUNIT HSLU"/>
    <property type="match status" value="1"/>
</dbReference>
<comment type="subunit">
    <text evidence="7">A double ring-shaped homohexamer of HslV is capped on each side by a ring-shaped HslU homohexamer. The assembly of the HslU/HslV complex is dependent on binding of ATP.</text>
</comment>
<keyword evidence="10" id="KW-0346">Stress response</keyword>
<comment type="subcellular location">
    <subcellularLocation>
        <location evidence="1 7">Cytoplasm</location>
    </subcellularLocation>
</comment>
<evidence type="ECO:0000256" key="5">
    <source>
        <dbReference type="ARBA" id="ARBA00022840"/>
    </source>
</evidence>
<keyword evidence="10" id="KW-0378">Hydrolase</keyword>
<dbReference type="InterPro" id="IPR027417">
    <property type="entry name" value="P-loop_NTPase"/>
</dbReference>
<dbReference type="Pfam" id="PF07724">
    <property type="entry name" value="AAA_2"/>
    <property type="match status" value="1"/>
</dbReference>
<evidence type="ECO:0000256" key="2">
    <source>
        <dbReference type="ARBA" id="ARBA00009771"/>
    </source>
</evidence>
<dbReference type="SMART" id="SM00382">
    <property type="entry name" value="AAA"/>
    <property type="match status" value="1"/>
</dbReference>
<gene>
    <name evidence="7 10" type="primary">hslU</name>
    <name evidence="10" type="ordered locus">MGMSRv2__3497</name>
</gene>
<organism evidence="10 11">
    <name type="scientific">Magnetospirillum gryphiswaldense (strain DSM 6361 / JCM 21280 / NBRC 15271 / MSR-1)</name>
    <dbReference type="NCBI Taxonomy" id="431944"/>
    <lineage>
        <taxon>Bacteria</taxon>
        <taxon>Pseudomonadati</taxon>
        <taxon>Pseudomonadota</taxon>
        <taxon>Alphaproteobacteria</taxon>
        <taxon>Rhodospirillales</taxon>
        <taxon>Rhodospirillaceae</taxon>
        <taxon>Magnetospirillum</taxon>
    </lineage>
</organism>
<feature type="domain" description="AAA+ ATPase" evidence="8">
    <location>
        <begin position="51"/>
        <end position="330"/>
    </location>
</feature>
<dbReference type="AlphaFoldDB" id="V6F5Q2"/>
<proteinExistence type="inferred from homology"/>
<dbReference type="GO" id="GO:0005524">
    <property type="term" value="F:ATP binding"/>
    <property type="evidence" value="ECO:0007669"/>
    <property type="project" value="UniProtKB-UniRule"/>
</dbReference>
<evidence type="ECO:0000256" key="7">
    <source>
        <dbReference type="HAMAP-Rule" id="MF_00249"/>
    </source>
</evidence>
<dbReference type="GO" id="GO:0043335">
    <property type="term" value="P:protein unfolding"/>
    <property type="evidence" value="ECO:0007669"/>
    <property type="project" value="UniProtKB-UniRule"/>
</dbReference>
<dbReference type="PANTHER" id="PTHR48102">
    <property type="entry name" value="ATP-DEPENDENT CLP PROTEASE ATP-BINDING SUBUNIT CLPX-LIKE, MITOCHONDRIAL-RELATED"/>
    <property type="match status" value="1"/>
</dbReference>
<sequence>MSASAFSPREIVSELDRFIVGQNDAKRAVAIALRNRWRRQQLPDALREEVLPKNILMIGPTGVGKTEIARRLSRLAQAPFLKVEATKFTEVGYVGRDVEQIVRDLVEIAIGMMRERLRKQVVPKAELAAEERLLDVLVGETASADTRQKFRKMLREGALDGREVEIQVADSGAGAMPSFDIPGMPGSQVGMINLSDMLGKAFGGGRTKPRKMSVPDALAALLAEESDKLLDQDAVVKDAIWAVENHGIVFLDEIDKICARSSEHHVGGDVSREGVQRDLLPLIEGTTVSTKHGNVKTDHILFIASGAFHLAKPSDLLPELQGRLPIRVELQALTRDDFVRILTEPEASLIKQYVALLGTEEVLLKFEDGAIAAIADLAAEINRSVENIGARRLHTVLERLLEEISFTAPDQSPGTEIAITAAMVNERVGALAKKADLAKFIL</sequence>
<evidence type="ECO:0000256" key="1">
    <source>
        <dbReference type="ARBA" id="ARBA00004496"/>
    </source>
</evidence>
<dbReference type="InterPro" id="IPR019489">
    <property type="entry name" value="Clp_ATPase_C"/>
</dbReference>
<comment type="similarity">
    <text evidence="2 7">Belongs to the ClpX chaperone family. HslU subfamily.</text>
</comment>
<evidence type="ECO:0000313" key="11">
    <source>
        <dbReference type="Proteomes" id="UP000018922"/>
    </source>
</evidence>
<dbReference type="GO" id="GO:0016887">
    <property type="term" value="F:ATP hydrolysis activity"/>
    <property type="evidence" value="ECO:0007669"/>
    <property type="project" value="InterPro"/>
</dbReference>
<dbReference type="Gene3D" id="3.40.50.300">
    <property type="entry name" value="P-loop containing nucleotide triphosphate hydrolases"/>
    <property type="match status" value="2"/>
</dbReference>
<dbReference type="NCBIfam" id="TIGR00390">
    <property type="entry name" value="hslU"/>
    <property type="match status" value="1"/>
</dbReference>
<dbReference type="SUPFAM" id="SSF52540">
    <property type="entry name" value="P-loop containing nucleoside triphosphate hydrolases"/>
    <property type="match status" value="1"/>
</dbReference>
<evidence type="ECO:0000259" key="8">
    <source>
        <dbReference type="SMART" id="SM00382"/>
    </source>
</evidence>
<feature type="binding site" evidence="7">
    <location>
        <position position="391"/>
    </location>
    <ligand>
        <name>ATP</name>
        <dbReference type="ChEBI" id="CHEBI:30616"/>
    </ligand>
</feature>
<dbReference type="InterPro" id="IPR003959">
    <property type="entry name" value="ATPase_AAA_core"/>
</dbReference>
<accession>V6F5Q2</accession>
<dbReference type="GO" id="GO:0036402">
    <property type="term" value="F:proteasome-activating activity"/>
    <property type="evidence" value="ECO:0007669"/>
    <property type="project" value="UniProtKB-UniRule"/>
</dbReference>
<keyword evidence="11" id="KW-1185">Reference proteome</keyword>
<dbReference type="HAMAP" id="MF_00249">
    <property type="entry name" value="HslU"/>
    <property type="match status" value="1"/>
</dbReference>
<feature type="binding site" evidence="7">
    <location>
        <position position="319"/>
    </location>
    <ligand>
        <name>ATP</name>
        <dbReference type="ChEBI" id="CHEBI:30616"/>
    </ligand>
</feature>
<evidence type="ECO:0000256" key="6">
    <source>
        <dbReference type="ARBA" id="ARBA00023186"/>
    </source>
</evidence>
<dbReference type="InterPro" id="IPR050052">
    <property type="entry name" value="ATP-dep_Clp_protease_ClpX"/>
</dbReference>
<keyword evidence="4 7" id="KW-0547">Nucleotide-binding</keyword>
<dbReference type="FunFam" id="3.40.50.300:FF:000213">
    <property type="entry name" value="ATP-dependent protease ATPase subunit HslU"/>
    <property type="match status" value="1"/>
</dbReference>
<feature type="binding site" evidence="7">
    <location>
        <position position="252"/>
    </location>
    <ligand>
        <name>ATP</name>
        <dbReference type="ChEBI" id="CHEBI:30616"/>
    </ligand>
</feature>
<keyword evidence="10" id="KW-0645">Protease</keyword>
<dbReference type="GO" id="GO:0009376">
    <property type="term" value="C:HslUV protease complex"/>
    <property type="evidence" value="ECO:0007669"/>
    <property type="project" value="UniProtKB-UniRule"/>
</dbReference>
<dbReference type="InterPro" id="IPR004491">
    <property type="entry name" value="HslU"/>
</dbReference>
<reference evidence="10 11" key="1">
    <citation type="journal article" date="2014" name="Genome Announc.">
        <title>Complete genome sequence of Magnetospirillum gryphiswaldense MSR-1.</title>
        <authorList>
            <person name="Wang X."/>
            <person name="Wang Q."/>
            <person name="Zhang W."/>
            <person name="Wang Y."/>
            <person name="Li L."/>
            <person name="Wen T."/>
            <person name="Zhang T."/>
            <person name="Zhang Y."/>
            <person name="Xu J."/>
            <person name="Hu J."/>
            <person name="Li S."/>
            <person name="Liu L."/>
            <person name="Liu J."/>
            <person name="Jiang W."/>
            <person name="Tian J."/>
            <person name="Li Y."/>
            <person name="Schuler D."/>
            <person name="Wang L."/>
            <person name="Li J."/>
        </authorList>
    </citation>
    <scope>NUCLEOTIDE SEQUENCE [LARGE SCALE GENOMIC DNA]</scope>
    <source>
        <strain evidence="11">DSM 6361 / JCM 21280 / NBRC 15271 / MSR-1</strain>
    </source>
</reference>
<evidence type="ECO:0000256" key="3">
    <source>
        <dbReference type="ARBA" id="ARBA00022490"/>
    </source>
</evidence>
<evidence type="ECO:0000259" key="9">
    <source>
        <dbReference type="SMART" id="SM01086"/>
    </source>
</evidence>